<keyword evidence="6" id="KW-0624">Polysaccharide degradation</keyword>
<evidence type="ECO:0000256" key="1">
    <source>
        <dbReference type="ARBA" id="ARBA00000822"/>
    </source>
</evidence>
<evidence type="ECO:0000259" key="9">
    <source>
        <dbReference type="PROSITE" id="PS51910"/>
    </source>
</evidence>
<evidence type="ECO:0000256" key="2">
    <source>
        <dbReference type="ARBA" id="ARBA00022801"/>
    </source>
</evidence>
<dbReference type="InterPro" id="IPR050314">
    <property type="entry name" value="Glycosyl_Hydrlase_18"/>
</dbReference>
<dbReference type="PANTHER" id="PTHR11177">
    <property type="entry name" value="CHITINASE"/>
    <property type="match status" value="1"/>
</dbReference>
<dbReference type="GO" id="GO:0006032">
    <property type="term" value="P:chitin catabolic process"/>
    <property type="evidence" value="ECO:0007669"/>
    <property type="project" value="UniProtKB-KW"/>
</dbReference>
<keyword evidence="3" id="KW-0146">Chitin degradation</keyword>
<dbReference type="InterPro" id="IPR001223">
    <property type="entry name" value="Glyco_hydro18_cat"/>
</dbReference>
<dbReference type="GO" id="GO:0008843">
    <property type="term" value="F:endochitinase activity"/>
    <property type="evidence" value="ECO:0007669"/>
    <property type="project" value="UniProtKB-EC"/>
</dbReference>
<evidence type="ECO:0000313" key="11">
    <source>
        <dbReference type="Proteomes" id="UP000054538"/>
    </source>
</evidence>
<protein>
    <submittedName>
        <fullName evidence="10">Glycoside hydrolase family 18 protein</fullName>
    </submittedName>
</protein>
<dbReference type="SUPFAM" id="SSF51445">
    <property type="entry name" value="(Trans)glycosidases"/>
    <property type="match status" value="1"/>
</dbReference>
<evidence type="ECO:0000256" key="3">
    <source>
        <dbReference type="ARBA" id="ARBA00023024"/>
    </source>
</evidence>
<keyword evidence="2 7" id="KW-0378">Hydrolase</keyword>
<keyword evidence="4" id="KW-0119">Carbohydrate metabolism</keyword>
<evidence type="ECO:0000256" key="6">
    <source>
        <dbReference type="ARBA" id="ARBA00023326"/>
    </source>
</evidence>
<evidence type="ECO:0000256" key="4">
    <source>
        <dbReference type="ARBA" id="ARBA00023277"/>
    </source>
</evidence>
<dbReference type="HOGENOM" id="CLU_002833_6_1_1"/>
<dbReference type="InterPro" id="IPR001579">
    <property type="entry name" value="Glyco_hydro_18_chit_AS"/>
</dbReference>
<dbReference type="Pfam" id="PF00704">
    <property type="entry name" value="Glyco_hydro_18"/>
    <property type="match status" value="1"/>
</dbReference>
<dbReference type="GO" id="GO:0008061">
    <property type="term" value="F:chitin binding"/>
    <property type="evidence" value="ECO:0007669"/>
    <property type="project" value="InterPro"/>
</dbReference>
<keyword evidence="5 7" id="KW-0326">Glycosidase</keyword>
<evidence type="ECO:0000256" key="7">
    <source>
        <dbReference type="RuleBase" id="RU000489"/>
    </source>
</evidence>
<organism evidence="10 11">
    <name type="scientific">Paxillus rubicundulus Ve08.2h10</name>
    <dbReference type="NCBI Taxonomy" id="930991"/>
    <lineage>
        <taxon>Eukaryota</taxon>
        <taxon>Fungi</taxon>
        <taxon>Dikarya</taxon>
        <taxon>Basidiomycota</taxon>
        <taxon>Agaricomycotina</taxon>
        <taxon>Agaricomycetes</taxon>
        <taxon>Agaricomycetidae</taxon>
        <taxon>Boletales</taxon>
        <taxon>Paxilineae</taxon>
        <taxon>Paxillaceae</taxon>
        <taxon>Paxillus</taxon>
    </lineage>
</organism>
<reference evidence="11" key="2">
    <citation type="submission" date="2015-01" db="EMBL/GenBank/DDBJ databases">
        <title>Evolutionary Origins and Diversification of the Mycorrhizal Mutualists.</title>
        <authorList>
            <consortium name="DOE Joint Genome Institute"/>
            <consortium name="Mycorrhizal Genomics Consortium"/>
            <person name="Kohler A."/>
            <person name="Kuo A."/>
            <person name="Nagy L.G."/>
            <person name="Floudas D."/>
            <person name="Copeland A."/>
            <person name="Barry K.W."/>
            <person name="Cichocki N."/>
            <person name="Veneault-Fourrey C."/>
            <person name="LaButti K."/>
            <person name="Lindquist E.A."/>
            <person name="Lipzen A."/>
            <person name="Lundell T."/>
            <person name="Morin E."/>
            <person name="Murat C."/>
            <person name="Riley R."/>
            <person name="Ohm R."/>
            <person name="Sun H."/>
            <person name="Tunlid A."/>
            <person name="Henrissat B."/>
            <person name="Grigoriev I.V."/>
            <person name="Hibbett D.S."/>
            <person name="Martin F."/>
        </authorList>
    </citation>
    <scope>NUCLEOTIDE SEQUENCE [LARGE SCALE GENOMIC DNA]</scope>
    <source>
        <strain evidence="11">Ve08.2h10</strain>
    </source>
</reference>
<proteinExistence type="inferred from homology"/>
<comment type="catalytic activity">
    <reaction evidence="1">
        <text>Random endo-hydrolysis of N-acetyl-beta-D-glucosaminide (1-&gt;4)-beta-linkages in chitin and chitodextrins.</text>
        <dbReference type="EC" id="3.2.1.14"/>
    </reaction>
</comment>
<dbReference type="STRING" id="930991.A0A0D0CBT5"/>
<dbReference type="AlphaFoldDB" id="A0A0D0CBT5"/>
<dbReference type="OrthoDB" id="73875at2759"/>
<dbReference type="InterPro" id="IPR011583">
    <property type="entry name" value="Chitinase_II/V-like_cat"/>
</dbReference>
<gene>
    <name evidence="10" type="ORF">PAXRUDRAFT_241301</name>
</gene>
<dbReference type="SUPFAM" id="SSF54556">
    <property type="entry name" value="Chitinase insertion domain"/>
    <property type="match status" value="1"/>
</dbReference>
<dbReference type="PROSITE" id="PS51910">
    <property type="entry name" value="GH18_2"/>
    <property type="match status" value="1"/>
</dbReference>
<dbReference type="PROSITE" id="PS01095">
    <property type="entry name" value="GH18_1"/>
    <property type="match status" value="1"/>
</dbReference>
<dbReference type="EMBL" id="KN826049">
    <property type="protein sequence ID" value="KIK80302.1"/>
    <property type="molecule type" value="Genomic_DNA"/>
</dbReference>
<comment type="similarity">
    <text evidence="8">Belongs to the glycosyl hydrolase 18 family.</text>
</comment>
<dbReference type="Proteomes" id="UP000054538">
    <property type="component" value="Unassembled WGS sequence"/>
</dbReference>
<dbReference type="GO" id="GO:0000272">
    <property type="term" value="P:polysaccharide catabolic process"/>
    <property type="evidence" value="ECO:0007669"/>
    <property type="project" value="UniProtKB-KW"/>
</dbReference>
<dbReference type="Gene3D" id="3.10.50.10">
    <property type="match status" value="1"/>
</dbReference>
<feature type="domain" description="GH18" evidence="9">
    <location>
        <begin position="1"/>
        <end position="300"/>
    </location>
</feature>
<reference evidence="10 11" key="1">
    <citation type="submission" date="2014-04" db="EMBL/GenBank/DDBJ databases">
        <authorList>
            <consortium name="DOE Joint Genome Institute"/>
            <person name="Kuo A."/>
            <person name="Kohler A."/>
            <person name="Jargeat P."/>
            <person name="Nagy L.G."/>
            <person name="Floudas D."/>
            <person name="Copeland A."/>
            <person name="Barry K.W."/>
            <person name="Cichocki N."/>
            <person name="Veneault-Fourrey C."/>
            <person name="LaButti K."/>
            <person name="Lindquist E.A."/>
            <person name="Lipzen A."/>
            <person name="Lundell T."/>
            <person name="Morin E."/>
            <person name="Murat C."/>
            <person name="Sun H."/>
            <person name="Tunlid A."/>
            <person name="Henrissat B."/>
            <person name="Grigoriev I.V."/>
            <person name="Hibbett D.S."/>
            <person name="Martin F."/>
            <person name="Nordberg H.P."/>
            <person name="Cantor M.N."/>
            <person name="Hua S.X."/>
        </authorList>
    </citation>
    <scope>NUCLEOTIDE SEQUENCE [LARGE SCALE GENOMIC DNA]</scope>
    <source>
        <strain evidence="10 11">Ve08.2h10</strain>
    </source>
</reference>
<evidence type="ECO:0000256" key="8">
    <source>
        <dbReference type="RuleBase" id="RU004453"/>
    </source>
</evidence>
<accession>A0A0D0CBT5</accession>
<feature type="non-terminal residue" evidence="10">
    <location>
        <position position="1"/>
    </location>
</feature>
<dbReference type="Gene3D" id="3.20.20.80">
    <property type="entry name" value="Glycosidases"/>
    <property type="match status" value="1"/>
</dbReference>
<dbReference type="InParanoid" id="A0A0D0CBT5"/>
<dbReference type="InterPro" id="IPR017853">
    <property type="entry name" value="GH"/>
</dbReference>
<evidence type="ECO:0000313" key="10">
    <source>
        <dbReference type="EMBL" id="KIK80302.1"/>
    </source>
</evidence>
<sequence length="300" mass="32023">KNRTAFVKTVVDFAQQYKIDGLDFDWEYPNAIGIGCNTISPNDTKNFLSFLQELRKNPVGATLTLSAATHILPFVDATGGRSTDVTGFAKVLDYISIMNYDVFGSWSAAVGPNSPLNDTCASANNQMGSAVSAVKAWHAAGMPLNKIVLGVPSYGHSFRVSPSDAFVSGSKTELAAYPKFNASNKPPGDAWAGTGGLNVCGVKEGPGDTWNFWALVKGGFLTSKGDPAPGVDYRFDSCSQTPYVYNKTSEVMISFDNADSFAAKGSYIKDTGLRGFAMWEAAGDYDDILLDSIRCAAGFN</sequence>
<dbReference type="PANTHER" id="PTHR11177:SF392">
    <property type="entry name" value="HAP41P"/>
    <property type="match status" value="1"/>
</dbReference>
<name>A0A0D0CBT5_9AGAM</name>
<dbReference type="GO" id="GO:0005576">
    <property type="term" value="C:extracellular region"/>
    <property type="evidence" value="ECO:0007669"/>
    <property type="project" value="TreeGrafter"/>
</dbReference>
<dbReference type="SMART" id="SM00636">
    <property type="entry name" value="Glyco_18"/>
    <property type="match status" value="1"/>
</dbReference>
<evidence type="ECO:0000256" key="5">
    <source>
        <dbReference type="ARBA" id="ARBA00023295"/>
    </source>
</evidence>
<keyword evidence="11" id="KW-1185">Reference proteome</keyword>
<dbReference type="InterPro" id="IPR029070">
    <property type="entry name" value="Chitinase_insertion_sf"/>
</dbReference>